<evidence type="ECO:0000313" key="3">
    <source>
        <dbReference type="Proteomes" id="UP000241085"/>
    </source>
</evidence>
<feature type="transmembrane region" description="Helical" evidence="1">
    <location>
        <begin position="378"/>
        <end position="398"/>
    </location>
</feature>
<gene>
    <name evidence="2" type="ORF">C1I63_09810</name>
</gene>
<evidence type="ECO:0000256" key="1">
    <source>
        <dbReference type="SAM" id="Phobius"/>
    </source>
</evidence>
<name>A0A2T4UUB9_9MICO</name>
<reference evidence="2 3" key="1">
    <citation type="submission" date="2018-03" db="EMBL/GenBank/DDBJ databases">
        <title>Bacteriophage NCPPB3778 and a type I-E CRISPR drive the evolution of the US Biological Select Agent, Rathayibacter toxicus.</title>
        <authorList>
            <person name="Davis E.W.II."/>
            <person name="Tabima J.F."/>
            <person name="Weisberg A.J."/>
            <person name="Dantas Lopes L."/>
            <person name="Wiseman M.S."/>
            <person name="Wiseman M.S."/>
            <person name="Pupko T."/>
            <person name="Belcher M.S."/>
            <person name="Sechler A.J."/>
            <person name="Tancos M.A."/>
            <person name="Schroeder B.K."/>
            <person name="Murray T.D."/>
            <person name="Luster D.G."/>
            <person name="Schneider W.L."/>
            <person name="Rogers E."/>
            <person name="Andreote F.D."/>
            <person name="Grunwald N.J."/>
            <person name="Putnam M.L."/>
            <person name="Chang J.H."/>
        </authorList>
    </citation>
    <scope>NUCLEOTIDE SEQUENCE [LARGE SCALE GENOMIC DNA]</scope>
    <source>
        <strain evidence="2 3">DSM 15933</strain>
    </source>
</reference>
<dbReference type="Proteomes" id="UP000241085">
    <property type="component" value="Unassembled WGS sequence"/>
</dbReference>
<keyword evidence="1" id="KW-0472">Membrane</keyword>
<dbReference type="InterPro" id="IPR045931">
    <property type="entry name" value="DUF6350"/>
</dbReference>
<comment type="caution">
    <text evidence="2">The sequence shown here is derived from an EMBL/GenBank/DDBJ whole genome shotgun (WGS) entry which is preliminary data.</text>
</comment>
<dbReference type="Pfam" id="PF19877">
    <property type="entry name" value="DUF6350"/>
    <property type="match status" value="1"/>
</dbReference>
<dbReference type="AlphaFoldDB" id="A0A2T4UUB9"/>
<feature type="transmembrane region" description="Helical" evidence="1">
    <location>
        <begin position="7"/>
        <end position="35"/>
    </location>
</feature>
<proteinExistence type="predicted"/>
<keyword evidence="3" id="KW-1185">Reference proteome</keyword>
<feature type="transmembrane region" description="Helical" evidence="1">
    <location>
        <begin position="303"/>
        <end position="323"/>
    </location>
</feature>
<evidence type="ECO:0000313" key="2">
    <source>
        <dbReference type="EMBL" id="PTL73116.1"/>
    </source>
</evidence>
<dbReference type="EMBL" id="PZPL01000001">
    <property type="protein sequence ID" value="PTL73116.1"/>
    <property type="molecule type" value="Genomic_DNA"/>
</dbReference>
<sequence>MNRITVALLAAFDAALSALLGIAITLVPLTVLWAVQYDTAVDWAVFWRLAADAWLMGHGADLRASLAPDSALALGLPGGTDAFTVTIAPLAFALLAILLGARTGRRAQESPFRFIGFTAAIATYFAIAFLVTLGSATESATIAPVQGAVLPPLVFGLGVAIGAVLHSARSGERDRLGELVSDAAARLPEPALPLVLTSLRAGALAAAGVVGAAAVLVAVLLVVGYTSVVALYEGLGSEALGGLVLTLGQLAFVPDLVIWAASWLIGPGFALGAGSSVGPAGTLLGPVPSIPFLGALPQGDLPFGFLGLLVPILAGFLAGWRVRRPLIEALDGRSLLRWGAVAAAGTGVVGGVVLGLLAWAAAGSAGPGRLAVVGPDPLVVGAIAALELALAAGLGLAAGRPARD</sequence>
<keyword evidence="1" id="KW-0812">Transmembrane</keyword>
<feature type="transmembrane region" description="Helical" evidence="1">
    <location>
        <begin position="203"/>
        <end position="228"/>
    </location>
</feature>
<keyword evidence="1" id="KW-1133">Transmembrane helix</keyword>
<feature type="transmembrane region" description="Helical" evidence="1">
    <location>
        <begin position="145"/>
        <end position="165"/>
    </location>
</feature>
<accession>A0A2T4UUB9</accession>
<organism evidence="2 3">
    <name type="scientific">Rathayibacter caricis DSM 15933</name>
    <dbReference type="NCBI Taxonomy" id="1328867"/>
    <lineage>
        <taxon>Bacteria</taxon>
        <taxon>Bacillati</taxon>
        <taxon>Actinomycetota</taxon>
        <taxon>Actinomycetes</taxon>
        <taxon>Micrococcales</taxon>
        <taxon>Microbacteriaceae</taxon>
        <taxon>Rathayibacter</taxon>
    </lineage>
</organism>
<protein>
    <submittedName>
        <fullName evidence="2">Uncharacterized protein</fullName>
    </submittedName>
</protein>
<feature type="transmembrane region" description="Helical" evidence="1">
    <location>
        <begin position="240"/>
        <end position="265"/>
    </location>
</feature>
<feature type="transmembrane region" description="Helical" evidence="1">
    <location>
        <begin position="335"/>
        <end position="358"/>
    </location>
</feature>
<feature type="transmembrane region" description="Helical" evidence="1">
    <location>
        <begin position="82"/>
        <end position="100"/>
    </location>
</feature>
<dbReference type="RefSeq" id="WP_107574651.1">
    <property type="nucleotide sequence ID" value="NZ_PZPL01000001.1"/>
</dbReference>
<feature type="transmembrane region" description="Helical" evidence="1">
    <location>
        <begin position="112"/>
        <end position="133"/>
    </location>
</feature>
<feature type="transmembrane region" description="Helical" evidence="1">
    <location>
        <begin position="277"/>
        <end position="297"/>
    </location>
</feature>